<evidence type="ECO:0000313" key="2">
    <source>
        <dbReference type="Proteomes" id="UP000245626"/>
    </source>
</evidence>
<dbReference type="Proteomes" id="UP000245626">
    <property type="component" value="Unassembled WGS sequence"/>
</dbReference>
<accession>A0ACD0NMF1</accession>
<protein>
    <submittedName>
        <fullName evidence="1">LTV-domain-containing protein</fullName>
    </submittedName>
</protein>
<name>A0ACD0NMF1_9BASI</name>
<sequence length="726" mass="81152">MPQKSKSKSIWRQPEAQHFQVVHRSQRDPLIHDPQAGQHVLKSFNNLNQSKSTTSSSSKAKTLSQLEQQDSSIHLGKDGKPLRQNVGQAALYGVYYDDTEYDYMQHLRPINDDFNSKKGGVDERDDTQAILLQAPTTKKNQRSTRGSGGGFDLKEQVGSSSHSSSPKTLQLPPSVLPSKKEVPFSYQSQLPIDPSLQGFQPDMDPHLRQVLEALDDEAFVDEELDEDDFFGQVVQGGEWDGRLDDQDDQGGTDWRQLPPEGEESIWLDPGQRAQLESGSSDLQGLDQSQLSLEARVALFKKAKEMERRMGGGGSENEEEEEEDDDDDELRSLPSRAPGSKAGTMYTVGGSVLGKKGRPGAMARRAANSMAGSVHGGGMTAFSMSSSAMFRNKGLTELDERFDKIEKDYGGEGLDEIREEEDDDDEDDDGFPSDRDEDQAEPPVSREDFENIMDEFLEKYEVYGGKLKQTLGGRDASGTEKLEILRRELGKARIEGKDWQGRGVDVGKGLEGEDLGEEEEEEEELPPMPEPRIIGSNREKWDVETVLTTRTNLENHPKKITARESVRGSSFNLRPSRLDSPPSSSSSQTNRPDQASTSTEERLPKIRINPRTGFPEIVGHTKIGRGKRKEVVVEEVVEEEEEEEEVEPTFTNVIDTSVGRDRKETKEEKKERKANVKAAKQERRNQKSIHKQQFAMEKRRQNRLESSRVEHLGTGSAPGGVNVIKLV</sequence>
<proteinExistence type="predicted"/>
<evidence type="ECO:0000313" key="1">
    <source>
        <dbReference type="EMBL" id="PWN46935.1"/>
    </source>
</evidence>
<reference evidence="1 2" key="1">
    <citation type="journal article" date="2018" name="Mol. Biol. Evol.">
        <title>Broad Genomic Sampling Reveals a Smut Pathogenic Ancestry of the Fungal Clade Ustilaginomycotina.</title>
        <authorList>
            <person name="Kijpornyongpan T."/>
            <person name="Mondo S.J."/>
            <person name="Barry K."/>
            <person name="Sandor L."/>
            <person name="Lee J."/>
            <person name="Lipzen A."/>
            <person name="Pangilinan J."/>
            <person name="LaButti K."/>
            <person name="Hainaut M."/>
            <person name="Henrissat B."/>
            <person name="Grigoriev I.V."/>
            <person name="Spatafora J.W."/>
            <person name="Aime M.C."/>
        </authorList>
    </citation>
    <scope>NUCLEOTIDE SEQUENCE [LARGE SCALE GENOMIC DNA]</scope>
    <source>
        <strain evidence="1 2">SA 807</strain>
    </source>
</reference>
<gene>
    <name evidence="1" type="ORF">IE53DRAFT_382507</name>
</gene>
<keyword evidence="2" id="KW-1185">Reference proteome</keyword>
<dbReference type="EMBL" id="KZ820624">
    <property type="protein sequence ID" value="PWN46935.1"/>
    <property type="molecule type" value="Genomic_DNA"/>
</dbReference>
<organism evidence="1 2">
    <name type="scientific">Violaceomyces palustris</name>
    <dbReference type="NCBI Taxonomy" id="1673888"/>
    <lineage>
        <taxon>Eukaryota</taxon>
        <taxon>Fungi</taxon>
        <taxon>Dikarya</taxon>
        <taxon>Basidiomycota</taxon>
        <taxon>Ustilaginomycotina</taxon>
        <taxon>Ustilaginomycetes</taxon>
        <taxon>Violaceomycetales</taxon>
        <taxon>Violaceomycetaceae</taxon>
        <taxon>Violaceomyces</taxon>
    </lineage>
</organism>